<dbReference type="RefSeq" id="WP_178368133.1">
    <property type="nucleotide sequence ID" value="NZ_JACADJ010000098.1"/>
</dbReference>
<feature type="compositionally biased region" description="Basic and acidic residues" evidence="1">
    <location>
        <begin position="18"/>
        <end position="33"/>
    </location>
</feature>
<evidence type="ECO:0000313" key="3">
    <source>
        <dbReference type="Proteomes" id="UP000553343"/>
    </source>
</evidence>
<dbReference type="Proteomes" id="UP000553343">
    <property type="component" value="Unassembled WGS sequence"/>
</dbReference>
<sequence>MRSGLSPSVEAGQSPAPLKKEVDSAEQERMRGEMPERYRTLLGHFRHESGHYYWDRLIRDTTYLDECRSLFGDDTLDY</sequence>
<name>A0A850SZJ2_9BACT</name>
<dbReference type="EMBL" id="JACADJ010000098">
    <property type="protein sequence ID" value="NWH06679.1"/>
    <property type="molecule type" value="Genomic_DNA"/>
</dbReference>
<reference evidence="2 3" key="1">
    <citation type="submission" date="2020-06" db="EMBL/GenBank/DDBJ databases">
        <title>High-quality draft genome of sulfate reducer Desulfobacter latus type strain AcrS2 isolated from marine sediment.</title>
        <authorList>
            <person name="Hoppe M."/>
            <person name="Larsen C.K."/>
            <person name="Marshall I.P.G."/>
            <person name="Schramm A."/>
            <person name="Marietou A.G."/>
        </authorList>
    </citation>
    <scope>NUCLEOTIDE SEQUENCE [LARGE SCALE GENOMIC DNA]</scope>
    <source>
        <strain evidence="2 3">AcRS2</strain>
    </source>
</reference>
<feature type="region of interest" description="Disordered" evidence="1">
    <location>
        <begin position="1"/>
        <end position="33"/>
    </location>
</feature>
<dbReference type="InterPro" id="IPR031321">
    <property type="entry name" value="UCP012641"/>
</dbReference>
<dbReference type="Pfam" id="PF15887">
    <property type="entry name" value="Peptidase_Mx"/>
    <property type="match status" value="1"/>
</dbReference>
<dbReference type="AlphaFoldDB" id="A0A850SZJ2"/>
<protein>
    <submittedName>
        <fullName evidence="2">Putative zinc-binding metallopeptidase</fullName>
    </submittedName>
</protein>
<organism evidence="2 3">
    <name type="scientific">Desulfobacter latus</name>
    <dbReference type="NCBI Taxonomy" id="2292"/>
    <lineage>
        <taxon>Bacteria</taxon>
        <taxon>Pseudomonadati</taxon>
        <taxon>Thermodesulfobacteriota</taxon>
        <taxon>Desulfobacteria</taxon>
        <taxon>Desulfobacterales</taxon>
        <taxon>Desulfobacteraceae</taxon>
        <taxon>Desulfobacter</taxon>
    </lineage>
</organism>
<accession>A0A850SZJ2</accession>
<comment type="caution">
    <text evidence="2">The sequence shown here is derived from an EMBL/GenBank/DDBJ whole genome shotgun (WGS) entry which is preliminary data.</text>
</comment>
<evidence type="ECO:0000313" key="2">
    <source>
        <dbReference type="EMBL" id="NWH06679.1"/>
    </source>
</evidence>
<evidence type="ECO:0000256" key="1">
    <source>
        <dbReference type="SAM" id="MobiDB-lite"/>
    </source>
</evidence>
<gene>
    <name evidence="2" type="ORF">HXW94_17125</name>
</gene>
<proteinExistence type="predicted"/>
<keyword evidence="3" id="KW-1185">Reference proteome</keyword>